<dbReference type="Gene3D" id="3.40.50.1000">
    <property type="entry name" value="HAD superfamily/HAD-like"/>
    <property type="match status" value="1"/>
</dbReference>
<evidence type="ECO:0008006" key="3">
    <source>
        <dbReference type="Google" id="ProtNLM"/>
    </source>
</evidence>
<dbReference type="InterPro" id="IPR036412">
    <property type="entry name" value="HAD-like_sf"/>
</dbReference>
<proteinExistence type="predicted"/>
<gene>
    <name evidence="1" type="ORF">GTZ99_02560</name>
</gene>
<sequence length="528" mass="58292">MAAVKLVVWDLDETLWAGTLADGDTVAPFPARVALIHALNAAGVVNSICSKNDPAAAQDALRAHGLWDAFVFPHIAFAPKAEALRSLIAAMQLRPANVLFIDDNRLNLESARAALPDLQILDATDPQTDTELHAILAAQPAGARSRLAEYRALEAKWRDRAAFAPADATGDADEAFLRGCDIHACAPFLMDNLDFAPRIAELINRSNQLNYTSSRVEPDALAAAIIDVVAYDSWSIFAWDRYGDYGLVGFCMVDRRSKALIHFTFSCRVMHMGLERYAIAQIRQKQPQTDFAVLAGRVPLTPVDWVRDVSFHAPDVRARLIAMLRPDAADTAQDIRVMFDCQSGGIAHFSQHRARMDFDNAPRLFALRHILPGCTEHEGLPDPTFAPLLIYGTGVDYSDPRWKDLVDLVQDGSLFAGCVQLLCQRVAQEGAHMLVILPPEDAPDGHYRPHMGHTRARTALFNQIWRYEAAAYPQVTLFELTGFADASDMPDVSHYYAGFLQRLAGVVDDWISAQGRLTQPQTHSRDAA</sequence>
<name>A0ABW9XA80_9SPHN</name>
<organism evidence="1 2">
    <name type="scientific">Novosphingobium ovatum</name>
    <dbReference type="NCBI Taxonomy" id="1908523"/>
    <lineage>
        <taxon>Bacteria</taxon>
        <taxon>Pseudomonadati</taxon>
        <taxon>Pseudomonadota</taxon>
        <taxon>Alphaproteobacteria</taxon>
        <taxon>Sphingomonadales</taxon>
        <taxon>Sphingomonadaceae</taxon>
        <taxon>Novosphingobium</taxon>
    </lineage>
</organism>
<dbReference type="RefSeq" id="WP_161716703.1">
    <property type="nucleotide sequence ID" value="NZ_JAAAPO010000001.1"/>
</dbReference>
<keyword evidence="2" id="KW-1185">Reference proteome</keyword>
<dbReference type="InterPro" id="IPR023214">
    <property type="entry name" value="HAD_sf"/>
</dbReference>
<dbReference type="Pfam" id="PF00702">
    <property type="entry name" value="Hydrolase"/>
    <property type="match status" value="1"/>
</dbReference>
<dbReference type="Proteomes" id="UP000753724">
    <property type="component" value="Unassembled WGS sequence"/>
</dbReference>
<accession>A0ABW9XA80</accession>
<reference evidence="2" key="1">
    <citation type="submission" date="2020-01" db="EMBL/GenBank/DDBJ databases">
        <title>Sphingomonas sp. strain CSW-10.</title>
        <authorList>
            <person name="Chen W.-M."/>
        </authorList>
    </citation>
    <scope>NUCLEOTIDE SEQUENCE [LARGE SCALE GENOMIC DNA]</scope>
    <source>
        <strain evidence="2">FSY-8</strain>
    </source>
</reference>
<dbReference type="SUPFAM" id="SSF56784">
    <property type="entry name" value="HAD-like"/>
    <property type="match status" value="1"/>
</dbReference>
<protein>
    <recommendedName>
        <fullName evidence="3">FkbH-like protein</fullName>
    </recommendedName>
</protein>
<comment type="caution">
    <text evidence="1">The sequence shown here is derived from an EMBL/GenBank/DDBJ whole genome shotgun (WGS) entry which is preliminary data.</text>
</comment>
<evidence type="ECO:0000313" key="2">
    <source>
        <dbReference type="Proteomes" id="UP000753724"/>
    </source>
</evidence>
<dbReference type="EMBL" id="JAAAPO010000001">
    <property type="protein sequence ID" value="NBC35435.1"/>
    <property type="molecule type" value="Genomic_DNA"/>
</dbReference>
<evidence type="ECO:0000313" key="1">
    <source>
        <dbReference type="EMBL" id="NBC35435.1"/>
    </source>
</evidence>